<reference evidence="1 2" key="1">
    <citation type="journal article" date="2022" name="Plant J.">
        <title>Chromosome-level genome of Camellia lanceoleosa provides a valuable resource for understanding genome evolution and self-incompatibility.</title>
        <authorList>
            <person name="Gong W."/>
            <person name="Xiao S."/>
            <person name="Wang L."/>
            <person name="Liao Z."/>
            <person name="Chang Y."/>
            <person name="Mo W."/>
            <person name="Hu G."/>
            <person name="Li W."/>
            <person name="Zhao G."/>
            <person name="Zhu H."/>
            <person name="Hu X."/>
            <person name="Ji K."/>
            <person name="Xiang X."/>
            <person name="Song Q."/>
            <person name="Yuan D."/>
            <person name="Jin S."/>
            <person name="Zhang L."/>
        </authorList>
    </citation>
    <scope>NUCLEOTIDE SEQUENCE [LARGE SCALE GENOMIC DNA]</scope>
    <source>
        <strain evidence="1">SQ_2022a</strain>
    </source>
</reference>
<gene>
    <name evidence="1" type="ORF">LOK49_LG13G00822</name>
</gene>
<evidence type="ECO:0000313" key="2">
    <source>
        <dbReference type="Proteomes" id="UP001060215"/>
    </source>
</evidence>
<name>A0ACC0FJT4_9ERIC</name>
<dbReference type="Proteomes" id="UP001060215">
    <property type="component" value="Chromosome 14"/>
</dbReference>
<proteinExistence type="predicted"/>
<keyword evidence="2" id="KW-1185">Reference proteome</keyword>
<evidence type="ECO:0000313" key="1">
    <source>
        <dbReference type="EMBL" id="KAI7988387.1"/>
    </source>
</evidence>
<sequence>MDVLHFPFYFYRYLCGLRNYVDLGCYEVNELLFWWNLQCLLILCNCTVHNSVLKDLAVVVLLILIPLILPNSSKRRGGVGFQSVETLGLLAVKAITAIIAGGRLLLRPIYKQVAENQNAEIFSANMLLIILGTSLLTARASLSMALGAFLVGLLLVEAEFLYRLNQMLLHIVAFYWLWKLLIDLVRR</sequence>
<comment type="caution">
    <text evidence="1">The sequence shown here is derived from an EMBL/GenBank/DDBJ whole genome shotgun (WGS) entry which is preliminary data.</text>
</comment>
<organism evidence="1 2">
    <name type="scientific">Camellia lanceoleosa</name>
    <dbReference type="NCBI Taxonomy" id="1840588"/>
    <lineage>
        <taxon>Eukaryota</taxon>
        <taxon>Viridiplantae</taxon>
        <taxon>Streptophyta</taxon>
        <taxon>Embryophyta</taxon>
        <taxon>Tracheophyta</taxon>
        <taxon>Spermatophyta</taxon>
        <taxon>Magnoliopsida</taxon>
        <taxon>eudicotyledons</taxon>
        <taxon>Gunneridae</taxon>
        <taxon>Pentapetalae</taxon>
        <taxon>asterids</taxon>
        <taxon>Ericales</taxon>
        <taxon>Theaceae</taxon>
        <taxon>Camellia</taxon>
    </lineage>
</organism>
<dbReference type="EMBL" id="CM045771">
    <property type="protein sequence ID" value="KAI7988387.1"/>
    <property type="molecule type" value="Genomic_DNA"/>
</dbReference>
<protein>
    <submittedName>
        <fullName evidence="1">Uncharacterized protein</fullName>
    </submittedName>
</protein>
<accession>A0ACC0FJT4</accession>